<reference evidence="12" key="2">
    <citation type="submission" date="2025-09" db="UniProtKB">
        <authorList>
            <consortium name="Ensembl"/>
        </authorList>
    </citation>
    <scope>IDENTIFICATION</scope>
</reference>
<evidence type="ECO:0000256" key="8">
    <source>
        <dbReference type="RuleBase" id="RU000383"/>
    </source>
</evidence>
<dbReference type="SMART" id="SM01332">
    <property type="entry name" value="Cyclin_C"/>
    <property type="match status" value="1"/>
</dbReference>
<dbReference type="Pfam" id="PF02984">
    <property type="entry name" value="Cyclin_C"/>
    <property type="match status" value="1"/>
</dbReference>
<dbReference type="Proteomes" id="UP000261660">
    <property type="component" value="Unplaced"/>
</dbReference>
<dbReference type="SUPFAM" id="SSF47954">
    <property type="entry name" value="Cyclin-like"/>
    <property type="match status" value="2"/>
</dbReference>
<dbReference type="InterPro" id="IPR006671">
    <property type="entry name" value="Cyclin_N"/>
</dbReference>
<dbReference type="FunCoup" id="A0A3Q3G4D0">
    <property type="interactions" value="218"/>
</dbReference>
<evidence type="ECO:0000256" key="1">
    <source>
        <dbReference type="ARBA" id="ARBA00003222"/>
    </source>
</evidence>
<dbReference type="FunFam" id="1.10.472.10:FF:000001">
    <property type="entry name" value="G2/mitotic-specific cyclin"/>
    <property type="match status" value="1"/>
</dbReference>
<keyword evidence="5" id="KW-0131">Cell cycle</keyword>
<dbReference type="SMART" id="SM00385">
    <property type="entry name" value="CYCLIN"/>
    <property type="match status" value="2"/>
</dbReference>
<keyword evidence="13" id="KW-1185">Reference proteome</keyword>
<evidence type="ECO:0000256" key="7">
    <source>
        <dbReference type="ARBA" id="ARBA00040980"/>
    </source>
</evidence>
<dbReference type="InterPro" id="IPR004367">
    <property type="entry name" value="Cyclin_C-dom"/>
</dbReference>
<comment type="function">
    <text evidence="1">Essential for the control of the cell cycle at the G2/M (mitosis) transition.</text>
</comment>
<feature type="region of interest" description="Disordered" evidence="9">
    <location>
        <begin position="1"/>
        <end position="29"/>
    </location>
</feature>
<evidence type="ECO:0000256" key="4">
    <source>
        <dbReference type="ARBA" id="ARBA00023127"/>
    </source>
</evidence>
<proteinExistence type="inferred from homology"/>
<dbReference type="Pfam" id="PF00134">
    <property type="entry name" value="Cyclin_N"/>
    <property type="match status" value="1"/>
</dbReference>
<evidence type="ECO:0000259" key="10">
    <source>
        <dbReference type="SMART" id="SM00385"/>
    </source>
</evidence>
<feature type="domain" description="Cyclin C-terminal" evidence="11">
    <location>
        <begin position="286"/>
        <end position="393"/>
    </location>
</feature>
<dbReference type="InterPro" id="IPR039361">
    <property type="entry name" value="Cyclin"/>
</dbReference>
<dbReference type="CDD" id="cd20504">
    <property type="entry name" value="CYCLIN_CCNA_rpt1"/>
    <property type="match status" value="1"/>
</dbReference>
<sequence length="393" mass="44332">MNFSSHAHCGSRTSKENIPHSIKPEVSQVQRPKQRTVLGVLSENEQLMLSCFSLQGSQFSKHSSISDGSQLTFLGCPSSSSFDVYVEEACEVVLAASGQEVVSNSYYEDAETAALQNEGVRLLLELSSSSCQDVSMQSENDKYLMSEQVLCVSQYAQDIHRHLRESEVLRPMSGYLDKHPEITISMRVILVDWLVEVVEEYQLRSETLHLAVNYLDRFLSCVACVKRGKLQLVGTAALMIAAKYEEISPPELSEFVYTTDSTYTKKQLVRMEHVFLRVLAFKMAAPTINQFLQLFMSIQPLCANSENLAQYLAELSLLEIDPFLQYNQSTVAAAAYCLGIYTINRSLWPDSLHYFTGYTMGEIVPCLNELHKLYISAESRPQQAIREKYKSSK</sequence>
<evidence type="ECO:0000313" key="12">
    <source>
        <dbReference type="Ensembl" id="ENSLBEP00000027557.1"/>
    </source>
</evidence>
<evidence type="ECO:0000256" key="2">
    <source>
        <dbReference type="ARBA" id="ARBA00006955"/>
    </source>
</evidence>
<dbReference type="InterPro" id="IPR036915">
    <property type="entry name" value="Cyclin-like_sf"/>
</dbReference>
<dbReference type="GeneTree" id="ENSGT00940000157940"/>
<dbReference type="PROSITE" id="PS00292">
    <property type="entry name" value="CYCLINS"/>
    <property type="match status" value="1"/>
</dbReference>
<feature type="domain" description="Cyclin-like" evidence="10">
    <location>
        <begin position="192"/>
        <end position="277"/>
    </location>
</feature>
<name>A0A3Q3G4D0_9LABR</name>
<evidence type="ECO:0000313" key="13">
    <source>
        <dbReference type="Proteomes" id="UP000261660"/>
    </source>
</evidence>
<dbReference type="PANTHER" id="PTHR10177">
    <property type="entry name" value="CYCLINS"/>
    <property type="match status" value="1"/>
</dbReference>
<dbReference type="STRING" id="56723.ENSLBEP00000027557"/>
<dbReference type="AlphaFoldDB" id="A0A3Q3G4D0"/>
<keyword evidence="3" id="KW-0132">Cell division</keyword>
<reference evidence="12" key="1">
    <citation type="submission" date="2025-08" db="UniProtKB">
        <authorList>
            <consortium name="Ensembl"/>
        </authorList>
    </citation>
    <scope>IDENTIFICATION</scope>
</reference>
<comment type="similarity">
    <text evidence="2">Belongs to the cyclin family. Cyclin AB subfamily.</text>
</comment>
<feature type="domain" description="Cyclin-like" evidence="10">
    <location>
        <begin position="290"/>
        <end position="372"/>
    </location>
</feature>
<evidence type="ECO:0000256" key="9">
    <source>
        <dbReference type="SAM" id="MobiDB-lite"/>
    </source>
</evidence>
<dbReference type="InterPro" id="IPR048258">
    <property type="entry name" value="Cyclins_cyclin-box"/>
</dbReference>
<evidence type="ECO:0000256" key="5">
    <source>
        <dbReference type="ARBA" id="ARBA00023306"/>
    </source>
</evidence>
<evidence type="ECO:0000259" key="11">
    <source>
        <dbReference type="SMART" id="SM01332"/>
    </source>
</evidence>
<dbReference type="Gene3D" id="1.10.472.10">
    <property type="entry name" value="Cyclin-like"/>
    <property type="match status" value="2"/>
</dbReference>
<dbReference type="Ensembl" id="ENSLBET00000028875.1">
    <property type="protein sequence ID" value="ENSLBEP00000027557.1"/>
    <property type="gene ID" value="ENSLBEG00000020867.1"/>
</dbReference>
<evidence type="ECO:0000256" key="6">
    <source>
        <dbReference type="ARBA" id="ARBA00025821"/>
    </source>
</evidence>
<accession>A0A3Q3G4D0</accession>
<comment type="subunit">
    <text evidence="6">Interacts with the CDK1 protein kinase to form a serine/threonine kinase holoenzyme complex also known as maturation promoting factor (MPF). The cyclin subunit imparts substrate specificity to the complex.</text>
</comment>
<dbReference type="InParanoid" id="A0A3Q3G4D0"/>
<dbReference type="GO" id="GO:0051301">
    <property type="term" value="P:cell division"/>
    <property type="evidence" value="ECO:0007669"/>
    <property type="project" value="UniProtKB-KW"/>
</dbReference>
<evidence type="ECO:0000256" key="3">
    <source>
        <dbReference type="ARBA" id="ARBA00022618"/>
    </source>
</evidence>
<keyword evidence="4 8" id="KW-0195">Cyclin</keyword>
<protein>
    <recommendedName>
        <fullName evidence="7">G2/mitotic-specific cyclin-B2</fullName>
    </recommendedName>
</protein>
<dbReference type="InterPro" id="IPR013763">
    <property type="entry name" value="Cyclin-like_dom"/>
</dbReference>
<organism evidence="12 13">
    <name type="scientific">Labrus bergylta</name>
    <name type="common">ballan wrasse</name>
    <dbReference type="NCBI Taxonomy" id="56723"/>
    <lineage>
        <taxon>Eukaryota</taxon>
        <taxon>Metazoa</taxon>
        <taxon>Chordata</taxon>
        <taxon>Craniata</taxon>
        <taxon>Vertebrata</taxon>
        <taxon>Euteleostomi</taxon>
        <taxon>Actinopterygii</taxon>
        <taxon>Neopterygii</taxon>
        <taxon>Teleostei</taxon>
        <taxon>Neoteleostei</taxon>
        <taxon>Acanthomorphata</taxon>
        <taxon>Eupercaria</taxon>
        <taxon>Labriformes</taxon>
        <taxon>Labridae</taxon>
        <taxon>Labrus</taxon>
    </lineage>
</organism>